<accession>A0A8S0QGQ9</accession>
<evidence type="ECO:0000313" key="2">
    <source>
        <dbReference type="Proteomes" id="UP000594638"/>
    </source>
</evidence>
<dbReference type="Proteomes" id="UP000594638">
    <property type="component" value="Unassembled WGS sequence"/>
</dbReference>
<dbReference type="AlphaFoldDB" id="A0A8S0QGQ9"/>
<evidence type="ECO:0000313" key="1">
    <source>
        <dbReference type="EMBL" id="CAA2965003.1"/>
    </source>
</evidence>
<sequence>MVGSSQQFEETLKLIKGFNTTHAVWDAFEMLTYTTYLHKNEDKNHCWLLYQTNVHGSFQIFKNKPCLQPEHSLREDVRNVTQLATEMMRIKQVIRRPENLGVISLLNSN</sequence>
<dbReference type="Gramene" id="OE9A064083T1">
    <property type="protein sequence ID" value="OE9A064083C1"/>
    <property type="gene ID" value="OE9A064083"/>
</dbReference>
<name>A0A8S0QGQ9_OLEEU</name>
<keyword evidence="2" id="KW-1185">Reference proteome</keyword>
<comment type="caution">
    <text evidence="1">The sequence shown here is derived from an EMBL/GenBank/DDBJ whole genome shotgun (WGS) entry which is preliminary data.</text>
</comment>
<proteinExistence type="predicted"/>
<gene>
    <name evidence="1" type="ORF">OLEA9_A064083</name>
</gene>
<organism evidence="1 2">
    <name type="scientific">Olea europaea subsp. europaea</name>
    <dbReference type="NCBI Taxonomy" id="158383"/>
    <lineage>
        <taxon>Eukaryota</taxon>
        <taxon>Viridiplantae</taxon>
        <taxon>Streptophyta</taxon>
        <taxon>Embryophyta</taxon>
        <taxon>Tracheophyta</taxon>
        <taxon>Spermatophyta</taxon>
        <taxon>Magnoliopsida</taxon>
        <taxon>eudicotyledons</taxon>
        <taxon>Gunneridae</taxon>
        <taxon>Pentapetalae</taxon>
        <taxon>asterids</taxon>
        <taxon>lamiids</taxon>
        <taxon>Lamiales</taxon>
        <taxon>Oleaceae</taxon>
        <taxon>Oleeae</taxon>
        <taxon>Olea</taxon>
    </lineage>
</organism>
<reference evidence="1 2" key="1">
    <citation type="submission" date="2019-12" db="EMBL/GenBank/DDBJ databases">
        <authorList>
            <person name="Alioto T."/>
            <person name="Alioto T."/>
            <person name="Gomez Garrido J."/>
        </authorList>
    </citation>
    <scope>NUCLEOTIDE SEQUENCE [LARGE SCALE GENOMIC DNA]</scope>
</reference>
<dbReference type="EMBL" id="CACTIH010001833">
    <property type="protein sequence ID" value="CAA2965003.1"/>
    <property type="molecule type" value="Genomic_DNA"/>
</dbReference>
<protein>
    <submittedName>
        <fullName evidence="1">Uncharacterized protein</fullName>
    </submittedName>
</protein>